<keyword evidence="10" id="KW-1133">Transmembrane helix</keyword>
<dbReference type="InterPro" id="IPR005467">
    <property type="entry name" value="His_kinase_dom"/>
</dbReference>
<keyword evidence="8 12" id="KW-0418">Kinase</keyword>
<dbReference type="PANTHER" id="PTHR44936:SF10">
    <property type="entry name" value="SENSOR PROTEIN RSTB"/>
    <property type="match status" value="1"/>
</dbReference>
<dbReference type="InterPro" id="IPR003661">
    <property type="entry name" value="HisK_dim/P_dom"/>
</dbReference>
<gene>
    <name evidence="12" type="ORF">FM042_05825</name>
</gene>
<comment type="subcellular location">
    <subcellularLocation>
        <location evidence="2">Cell membrane</location>
        <topology evidence="2">Multi-pass membrane protein</topology>
    </subcellularLocation>
</comment>
<dbReference type="PANTHER" id="PTHR44936">
    <property type="entry name" value="SENSOR PROTEIN CREC"/>
    <property type="match status" value="1"/>
</dbReference>
<keyword evidence="9" id="KW-0067">ATP-binding</keyword>
<dbReference type="SUPFAM" id="SSF55874">
    <property type="entry name" value="ATPase domain of HSP90 chaperone/DNA topoisomerase II/histidine kinase"/>
    <property type="match status" value="1"/>
</dbReference>
<dbReference type="Pfam" id="PF00512">
    <property type="entry name" value="HisKA"/>
    <property type="match status" value="1"/>
</dbReference>
<evidence type="ECO:0000256" key="5">
    <source>
        <dbReference type="ARBA" id="ARBA00022553"/>
    </source>
</evidence>
<dbReference type="Proteomes" id="UP000320359">
    <property type="component" value="Unassembled WGS sequence"/>
</dbReference>
<dbReference type="CDD" id="cd00082">
    <property type="entry name" value="HisKA"/>
    <property type="match status" value="1"/>
</dbReference>
<comment type="catalytic activity">
    <reaction evidence="1">
        <text>ATP + protein L-histidine = ADP + protein N-phospho-L-histidine.</text>
        <dbReference type="EC" id="2.7.13.3"/>
    </reaction>
</comment>
<evidence type="ECO:0000256" key="2">
    <source>
        <dbReference type="ARBA" id="ARBA00004651"/>
    </source>
</evidence>
<dbReference type="InterPro" id="IPR050980">
    <property type="entry name" value="2C_sensor_his_kinase"/>
</dbReference>
<dbReference type="GO" id="GO:0000155">
    <property type="term" value="F:phosphorelay sensor kinase activity"/>
    <property type="evidence" value="ECO:0007669"/>
    <property type="project" value="InterPro"/>
</dbReference>
<dbReference type="Gene3D" id="1.10.287.130">
    <property type="match status" value="1"/>
</dbReference>
<dbReference type="InterPro" id="IPR036097">
    <property type="entry name" value="HisK_dim/P_sf"/>
</dbReference>
<dbReference type="InterPro" id="IPR003594">
    <property type="entry name" value="HATPase_dom"/>
</dbReference>
<dbReference type="PRINTS" id="PR00344">
    <property type="entry name" value="BCTRLSENSOR"/>
</dbReference>
<dbReference type="GO" id="GO:0005524">
    <property type="term" value="F:ATP binding"/>
    <property type="evidence" value="ECO:0007669"/>
    <property type="project" value="UniProtKB-KW"/>
</dbReference>
<feature type="domain" description="Histidine kinase" evidence="11">
    <location>
        <begin position="328"/>
        <end position="572"/>
    </location>
</feature>
<dbReference type="EMBL" id="VJWL01000001">
    <property type="protein sequence ID" value="TRW50347.1"/>
    <property type="molecule type" value="Genomic_DNA"/>
</dbReference>
<accession>A0A552X5P3</accession>
<comment type="caution">
    <text evidence="12">The sequence shown here is derived from an EMBL/GenBank/DDBJ whole genome shotgun (WGS) entry which is preliminary data.</text>
</comment>
<dbReference type="SMART" id="SM00388">
    <property type="entry name" value="HisKA"/>
    <property type="match status" value="1"/>
</dbReference>
<evidence type="ECO:0000256" key="6">
    <source>
        <dbReference type="ARBA" id="ARBA00022679"/>
    </source>
</evidence>
<name>A0A552X5P3_9GAMM</name>
<evidence type="ECO:0000256" key="9">
    <source>
        <dbReference type="ARBA" id="ARBA00022840"/>
    </source>
</evidence>
<proteinExistence type="predicted"/>
<dbReference type="RefSeq" id="WP_143235241.1">
    <property type="nucleotide sequence ID" value="NZ_VJWL01000001.1"/>
</dbReference>
<dbReference type="GO" id="GO:0005886">
    <property type="term" value="C:plasma membrane"/>
    <property type="evidence" value="ECO:0007669"/>
    <property type="project" value="UniProtKB-SubCell"/>
</dbReference>
<keyword evidence="7" id="KW-0547">Nucleotide-binding</keyword>
<evidence type="ECO:0000256" key="8">
    <source>
        <dbReference type="ARBA" id="ARBA00022777"/>
    </source>
</evidence>
<dbReference type="SMART" id="SM00387">
    <property type="entry name" value="HATPase_c"/>
    <property type="match status" value="1"/>
</dbReference>
<dbReference type="Pfam" id="PF02518">
    <property type="entry name" value="HATPase_c"/>
    <property type="match status" value="1"/>
</dbReference>
<dbReference type="InterPro" id="IPR004358">
    <property type="entry name" value="Sig_transdc_His_kin-like_C"/>
</dbReference>
<keyword evidence="6" id="KW-0808">Transferase</keyword>
<evidence type="ECO:0000256" key="3">
    <source>
        <dbReference type="ARBA" id="ARBA00012438"/>
    </source>
</evidence>
<keyword evidence="13" id="KW-1185">Reference proteome</keyword>
<dbReference type="OrthoDB" id="2521613at2"/>
<dbReference type="InterPro" id="IPR036890">
    <property type="entry name" value="HATPase_C_sf"/>
</dbReference>
<sequence>MLKTLGLLYGELANVAVQQPSPIGTHNARYRWSLAQRLNVIVTGIVALALLIFIGMTTLWLSDSERTQLAENTNAAAMRLAQQVAESDLSSEQLQRILNDLATHEFVQHAHIYVYIPNDNRFSYRASYHHSSASPLPSQEDYLVDEPVRTFGRDYFEVAMPVVGNRDLLGAVLVRSSLSHVQFQFQRHLWLSLGVFLVVMISVSLGLRFFIRGMESNIHKFTRAVASASQNNDESLQHVHYLPSEFSELRYQIRRLLEKYRHEQRYSEHASNQARTMRERMEQEIGERTEALLDVNRKLTKALEELHQYQRKRLTEDKLASLGELVAGIAHEMNTPLGTAITATSLLREQREILAERVQEQSLTTEQMQGYLQRTDDSIQVADRNLMRCADLIQHFQQLAMFNRNDTPREVDLAVCAQRTIERVQDALSIPEHVSIQLECAANQRAVVRPLVLEQILLELIENCIRHASIRDKDDQPLPLHIGIHITCDPNYLTVRVADDGRGIDPELSARIFDPFVTSSRSKGDKGLGLFQVYNWVTHLLHGEVQCDTELWFDGSDDEHGTSITLFIPVEPTP</sequence>
<keyword evidence="5" id="KW-0597">Phosphoprotein</keyword>
<evidence type="ECO:0000256" key="1">
    <source>
        <dbReference type="ARBA" id="ARBA00000085"/>
    </source>
</evidence>
<protein>
    <recommendedName>
        <fullName evidence="3">histidine kinase</fullName>
        <ecNumber evidence="3">2.7.13.3</ecNumber>
    </recommendedName>
</protein>
<dbReference type="AlphaFoldDB" id="A0A552X5P3"/>
<feature type="transmembrane region" description="Helical" evidence="10">
    <location>
        <begin position="38"/>
        <end position="61"/>
    </location>
</feature>
<evidence type="ECO:0000259" key="11">
    <source>
        <dbReference type="PROSITE" id="PS50109"/>
    </source>
</evidence>
<evidence type="ECO:0000256" key="7">
    <source>
        <dbReference type="ARBA" id="ARBA00022741"/>
    </source>
</evidence>
<evidence type="ECO:0000313" key="13">
    <source>
        <dbReference type="Proteomes" id="UP000320359"/>
    </source>
</evidence>
<organism evidence="12 13">
    <name type="scientific">Aliidiomarina halalkaliphila</name>
    <dbReference type="NCBI Taxonomy" id="2593535"/>
    <lineage>
        <taxon>Bacteria</taxon>
        <taxon>Pseudomonadati</taxon>
        <taxon>Pseudomonadota</taxon>
        <taxon>Gammaproteobacteria</taxon>
        <taxon>Alteromonadales</taxon>
        <taxon>Idiomarinaceae</taxon>
        <taxon>Aliidiomarina</taxon>
    </lineage>
</organism>
<evidence type="ECO:0000256" key="10">
    <source>
        <dbReference type="SAM" id="Phobius"/>
    </source>
</evidence>
<dbReference type="Gene3D" id="3.30.565.10">
    <property type="entry name" value="Histidine kinase-like ATPase, C-terminal domain"/>
    <property type="match status" value="1"/>
</dbReference>
<reference evidence="12 13" key="1">
    <citation type="submission" date="2019-07" db="EMBL/GenBank/DDBJ databases">
        <authorList>
            <person name="Yang M."/>
            <person name="Zhao D."/>
            <person name="Xiang H."/>
        </authorList>
    </citation>
    <scope>NUCLEOTIDE SEQUENCE [LARGE SCALE GENOMIC DNA]</scope>
    <source>
        <strain evidence="12 13">IM1326</strain>
    </source>
</reference>
<keyword evidence="10" id="KW-0812">Transmembrane</keyword>
<dbReference type="EC" id="2.7.13.3" evidence="3"/>
<keyword evidence="10" id="KW-0472">Membrane</keyword>
<dbReference type="PROSITE" id="PS50109">
    <property type="entry name" value="HIS_KIN"/>
    <property type="match status" value="1"/>
</dbReference>
<feature type="transmembrane region" description="Helical" evidence="10">
    <location>
        <begin position="189"/>
        <end position="211"/>
    </location>
</feature>
<evidence type="ECO:0000313" key="12">
    <source>
        <dbReference type="EMBL" id="TRW50347.1"/>
    </source>
</evidence>
<keyword evidence="4" id="KW-1003">Cell membrane</keyword>
<dbReference type="SUPFAM" id="SSF47384">
    <property type="entry name" value="Homodimeric domain of signal transducing histidine kinase"/>
    <property type="match status" value="1"/>
</dbReference>
<evidence type="ECO:0000256" key="4">
    <source>
        <dbReference type="ARBA" id="ARBA00022475"/>
    </source>
</evidence>